<evidence type="ECO:0000313" key="1">
    <source>
        <dbReference type="EMBL" id="MBP0484535.1"/>
    </source>
</evidence>
<gene>
    <name evidence="1" type="ORF">J5474_18850</name>
</gene>
<dbReference type="Gene3D" id="1.10.10.10">
    <property type="entry name" value="Winged helix-like DNA-binding domain superfamily/Winged helix DNA-binding domain"/>
    <property type="match status" value="1"/>
</dbReference>
<protein>
    <recommendedName>
        <fullName evidence="3">DnaA N-terminal domain-containing protein</fullName>
    </recommendedName>
</protein>
<keyword evidence="2" id="KW-1185">Reference proteome</keyword>
<evidence type="ECO:0000313" key="2">
    <source>
        <dbReference type="Proteomes" id="UP000675940"/>
    </source>
</evidence>
<dbReference type="InterPro" id="IPR038454">
    <property type="entry name" value="DnaA_N_sf"/>
</dbReference>
<dbReference type="Gene3D" id="3.30.300.180">
    <property type="match status" value="1"/>
</dbReference>
<dbReference type="RefSeq" id="WP_209362983.1">
    <property type="nucleotide sequence ID" value="NZ_JAGISH010000014.1"/>
</dbReference>
<dbReference type="EMBL" id="JAGISH010000014">
    <property type="protein sequence ID" value="MBP0484535.1"/>
    <property type="molecule type" value="Genomic_DNA"/>
</dbReference>
<sequence length="233" mass="25442">MRAVKAVGRNAAALKYDILSALGVHALAADKHRQRLALRMMVLITTRFNWQANELSIGRAEIARLWSVDERTVKRELAKLRDLQWLTVKRAGVKGRVTVYELDFAALLGETRDVWSAIGPDFVDRMGGTEPEAPATDAPNVVPFQRRPEATGQGGEPAGAWAQALAELGAREPAMARAWFAGLTDAGITDGVQNLIAPSRFVADYLTIHHAPRLLAALSGADGQVREVRITWT</sequence>
<dbReference type="Proteomes" id="UP000675940">
    <property type="component" value="Unassembled WGS sequence"/>
</dbReference>
<proteinExistence type="predicted"/>
<organism evidence="1 2">
    <name type="scientific">Sagittula salina</name>
    <dbReference type="NCBI Taxonomy" id="2820268"/>
    <lineage>
        <taxon>Bacteria</taxon>
        <taxon>Pseudomonadati</taxon>
        <taxon>Pseudomonadota</taxon>
        <taxon>Alphaproteobacteria</taxon>
        <taxon>Rhodobacterales</taxon>
        <taxon>Roseobacteraceae</taxon>
        <taxon>Sagittula</taxon>
    </lineage>
</organism>
<accession>A0A940S529</accession>
<dbReference type="InterPro" id="IPR036388">
    <property type="entry name" value="WH-like_DNA-bd_sf"/>
</dbReference>
<evidence type="ECO:0008006" key="3">
    <source>
        <dbReference type="Google" id="ProtNLM"/>
    </source>
</evidence>
<comment type="caution">
    <text evidence="1">The sequence shown here is derived from an EMBL/GenBank/DDBJ whole genome shotgun (WGS) entry which is preliminary data.</text>
</comment>
<reference evidence="1" key="1">
    <citation type="submission" date="2021-03" db="EMBL/GenBank/DDBJ databases">
        <title>Sagittula salina sp. nov. strain M10.9X isolated from the marine waste.</title>
        <authorList>
            <person name="Satari L."/>
            <person name="Molina-Menor E."/>
            <person name="Vidal-Verdu A."/>
            <person name="Pascual J."/>
            <person name="Pereto J."/>
            <person name="Porcar M."/>
        </authorList>
    </citation>
    <scope>NUCLEOTIDE SEQUENCE</scope>
    <source>
        <strain evidence="1">M10.9X</strain>
    </source>
</reference>
<dbReference type="AlphaFoldDB" id="A0A940S529"/>
<name>A0A940S529_9RHOB</name>